<dbReference type="Proteomes" id="UP001320119">
    <property type="component" value="Chromosome"/>
</dbReference>
<dbReference type="Pfam" id="PF02518">
    <property type="entry name" value="HATPase_c"/>
    <property type="match status" value="1"/>
</dbReference>
<evidence type="ECO:0000256" key="3">
    <source>
        <dbReference type="ARBA" id="ARBA00022553"/>
    </source>
</evidence>
<dbReference type="InterPro" id="IPR036890">
    <property type="entry name" value="HATPase_C_sf"/>
</dbReference>
<dbReference type="Pfam" id="PF00512">
    <property type="entry name" value="HisKA"/>
    <property type="match status" value="1"/>
</dbReference>
<organism evidence="8 9">
    <name type="scientific">Marinagarivorans cellulosilyticus</name>
    <dbReference type="NCBI Taxonomy" id="2721545"/>
    <lineage>
        <taxon>Bacteria</taxon>
        <taxon>Pseudomonadati</taxon>
        <taxon>Pseudomonadota</taxon>
        <taxon>Gammaproteobacteria</taxon>
        <taxon>Cellvibrionales</taxon>
        <taxon>Cellvibrionaceae</taxon>
        <taxon>Marinagarivorans</taxon>
    </lineage>
</organism>
<dbReference type="EC" id="2.7.13.3" evidence="2"/>
<sequence length="497" mass="56566">MTSSSNNAHSSSRTLSLWLTICIGIVVITAVNTYFAFRSISELSAKQQSVTNTTNIIATIKDLHNAVLLAESGQRGYLLTENKDYLSHYHLAIEGLQSRIDLVFEIRTELPEQKERILQLIKLIKQKKSELIKTVNLAKTDEEIKAVRQVFTGLGRRLYLQIYALFSDIEATELELQARLYAEMITYQQQTRDKLVVSSGISIALVIMLLFIFQRSRKHDAAHRIELENQNRLLEDKVAERTRELTLYSDELSRSNRELEDFAFVASHDLQEPLRKIQAFANRIQSIYQDRLDEKGVDYLQRLNNAASRMSLLITDLLEFSRIKTRGKDFVSVNLKTIIDGILDDMEISIAESNATFDIGELPTLQADENQIHRLFLNIISNAVKFRQPDKAPHIAISWCIEKHSALASSADIDWHTIRISDNGIGFSQEYADKIFLPFQRLHGRSEYEGTGIGLAICRRIAERHGGNISARSELGIGTEFIITIPVESINFDRPIN</sequence>
<dbReference type="PRINTS" id="PR00344">
    <property type="entry name" value="BCTRLSENSOR"/>
</dbReference>
<dbReference type="Pfam" id="PF05227">
    <property type="entry name" value="CHASE3"/>
    <property type="match status" value="1"/>
</dbReference>
<keyword evidence="4" id="KW-0808">Transferase</keyword>
<dbReference type="CDD" id="cd00082">
    <property type="entry name" value="HisKA"/>
    <property type="match status" value="1"/>
</dbReference>
<dbReference type="Gene3D" id="3.30.565.10">
    <property type="entry name" value="Histidine kinase-like ATPase, C-terminal domain"/>
    <property type="match status" value="1"/>
</dbReference>
<dbReference type="PANTHER" id="PTHR43304:SF1">
    <property type="entry name" value="PAC DOMAIN-CONTAINING PROTEIN"/>
    <property type="match status" value="1"/>
</dbReference>
<dbReference type="InterPro" id="IPR004358">
    <property type="entry name" value="Sig_transdc_His_kin-like_C"/>
</dbReference>
<keyword evidence="6" id="KW-0472">Membrane</keyword>
<dbReference type="PANTHER" id="PTHR43304">
    <property type="entry name" value="PHYTOCHROME-LIKE PROTEIN CPH1"/>
    <property type="match status" value="1"/>
</dbReference>
<dbReference type="FunFam" id="3.30.565.10:FF:000006">
    <property type="entry name" value="Sensor histidine kinase WalK"/>
    <property type="match status" value="1"/>
</dbReference>
<keyword evidence="3" id="KW-0597">Phosphoprotein</keyword>
<proteinExistence type="predicted"/>
<dbReference type="GO" id="GO:0000155">
    <property type="term" value="F:phosphorelay sensor kinase activity"/>
    <property type="evidence" value="ECO:0007669"/>
    <property type="project" value="InterPro"/>
</dbReference>
<reference evidence="8 9" key="1">
    <citation type="journal article" date="2022" name="IScience">
        <title>An ultrasensitive nanofiber-based assay for enzymatic hydrolysis and deep-sea microbial degradation of cellulose.</title>
        <authorList>
            <person name="Tsudome M."/>
            <person name="Tachioka M."/>
            <person name="Miyazaki M."/>
            <person name="Uchimura K."/>
            <person name="Tsuda M."/>
            <person name="Takaki Y."/>
            <person name="Deguchi S."/>
        </authorList>
    </citation>
    <scope>NUCLEOTIDE SEQUENCE [LARGE SCALE GENOMIC DNA]</scope>
    <source>
        <strain evidence="8 9">GE09</strain>
    </source>
</reference>
<dbReference type="SMART" id="SM00387">
    <property type="entry name" value="HATPase_c"/>
    <property type="match status" value="1"/>
</dbReference>
<evidence type="ECO:0000256" key="2">
    <source>
        <dbReference type="ARBA" id="ARBA00012438"/>
    </source>
</evidence>
<dbReference type="InterPro" id="IPR005467">
    <property type="entry name" value="His_kinase_dom"/>
</dbReference>
<dbReference type="InterPro" id="IPR003594">
    <property type="entry name" value="HATPase_dom"/>
</dbReference>
<dbReference type="GO" id="GO:0005886">
    <property type="term" value="C:plasma membrane"/>
    <property type="evidence" value="ECO:0007669"/>
    <property type="project" value="UniProtKB-ARBA"/>
</dbReference>
<keyword evidence="6" id="KW-1133">Transmembrane helix</keyword>
<dbReference type="InterPro" id="IPR003661">
    <property type="entry name" value="HisK_dim/P_dom"/>
</dbReference>
<keyword evidence="5" id="KW-0418">Kinase</keyword>
<dbReference type="RefSeq" id="WP_236986698.1">
    <property type="nucleotide sequence ID" value="NZ_AP023086.1"/>
</dbReference>
<evidence type="ECO:0000256" key="6">
    <source>
        <dbReference type="SAM" id="Phobius"/>
    </source>
</evidence>
<feature type="transmembrane region" description="Helical" evidence="6">
    <location>
        <begin position="195"/>
        <end position="213"/>
    </location>
</feature>
<dbReference type="SMART" id="SM00388">
    <property type="entry name" value="HisKA"/>
    <property type="match status" value="1"/>
</dbReference>
<comment type="catalytic activity">
    <reaction evidence="1">
        <text>ATP + protein L-histidine = ADP + protein N-phospho-L-histidine.</text>
        <dbReference type="EC" id="2.7.13.3"/>
    </reaction>
</comment>
<dbReference type="KEGG" id="marq:MARGE09_P1425"/>
<evidence type="ECO:0000313" key="8">
    <source>
        <dbReference type="EMBL" id="BCD97224.1"/>
    </source>
</evidence>
<dbReference type="InterPro" id="IPR052162">
    <property type="entry name" value="Sensor_kinase/Photoreceptor"/>
</dbReference>
<keyword evidence="9" id="KW-1185">Reference proteome</keyword>
<evidence type="ECO:0000256" key="4">
    <source>
        <dbReference type="ARBA" id="ARBA00022679"/>
    </source>
</evidence>
<gene>
    <name evidence="8" type="ORF">MARGE09_P1425</name>
</gene>
<dbReference type="EMBL" id="AP023086">
    <property type="protein sequence ID" value="BCD97224.1"/>
    <property type="molecule type" value="Genomic_DNA"/>
</dbReference>
<dbReference type="PROSITE" id="PS50109">
    <property type="entry name" value="HIS_KIN"/>
    <property type="match status" value="1"/>
</dbReference>
<dbReference type="Gene3D" id="1.10.287.130">
    <property type="match status" value="1"/>
</dbReference>
<evidence type="ECO:0000313" key="9">
    <source>
        <dbReference type="Proteomes" id="UP001320119"/>
    </source>
</evidence>
<dbReference type="SUPFAM" id="SSF47384">
    <property type="entry name" value="Homodimeric domain of signal transducing histidine kinase"/>
    <property type="match status" value="1"/>
</dbReference>
<dbReference type="CDD" id="cd19410">
    <property type="entry name" value="HK9-like_sensor"/>
    <property type="match status" value="1"/>
</dbReference>
<accession>A0AAN1WGL6</accession>
<dbReference type="AlphaFoldDB" id="A0AAN1WGL6"/>
<keyword evidence="6" id="KW-0812">Transmembrane</keyword>
<dbReference type="InterPro" id="IPR036097">
    <property type="entry name" value="HisK_dim/P_sf"/>
</dbReference>
<evidence type="ECO:0000259" key="7">
    <source>
        <dbReference type="PROSITE" id="PS50109"/>
    </source>
</evidence>
<feature type="transmembrane region" description="Helical" evidence="6">
    <location>
        <begin position="15"/>
        <end position="37"/>
    </location>
</feature>
<protein>
    <recommendedName>
        <fullName evidence="2">histidine kinase</fullName>
        <ecNumber evidence="2">2.7.13.3</ecNumber>
    </recommendedName>
</protein>
<dbReference type="InterPro" id="IPR007891">
    <property type="entry name" value="CHASE3"/>
</dbReference>
<feature type="domain" description="Histidine kinase" evidence="7">
    <location>
        <begin position="265"/>
        <end position="489"/>
    </location>
</feature>
<name>A0AAN1WGL6_9GAMM</name>
<evidence type="ECO:0000256" key="5">
    <source>
        <dbReference type="ARBA" id="ARBA00022777"/>
    </source>
</evidence>
<evidence type="ECO:0000256" key="1">
    <source>
        <dbReference type="ARBA" id="ARBA00000085"/>
    </source>
</evidence>
<dbReference type="SUPFAM" id="SSF55874">
    <property type="entry name" value="ATPase domain of HSP90 chaperone/DNA topoisomerase II/histidine kinase"/>
    <property type="match status" value="1"/>
</dbReference>